<dbReference type="SMART" id="SM01091">
    <property type="entry name" value="CorC_HlyC"/>
    <property type="match status" value="1"/>
</dbReference>
<feature type="transmembrane region" description="Helical" evidence="1">
    <location>
        <begin position="12"/>
        <end position="33"/>
    </location>
</feature>
<dbReference type="InterPro" id="IPR036318">
    <property type="entry name" value="FAD-bd_PCMH-like_sf"/>
</dbReference>
<dbReference type="OrthoDB" id="1696956at2"/>
<comment type="caution">
    <text evidence="3">The sequence shown here is derived from an EMBL/GenBank/DDBJ whole genome shotgun (WGS) entry which is preliminary data.</text>
</comment>
<dbReference type="EMBL" id="LOHZ01000045">
    <property type="protein sequence ID" value="KYO63976.1"/>
    <property type="molecule type" value="Genomic_DNA"/>
</dbReference>
<sequence length="210" mass="23461">MKKKITNFIVKSVFLLEAFLAFFIIFGVIVGSIDLVRYFRMIYETPPLQTFSLLQTFLGHALLLVVGLELVIMLVRHTPSSIVEVLLYATARKIIIETKSTWEIFLGIIAIGVIFAINRIFAPGKSFSSEGVLVNSAMPVEEVNRLANVNIPKNLGNTIGGVIFNLANEEGKVIKEKDVFYINDAEVTIISMEENLIKNLLIKKIKDGED</sequence>
<keyword evidence="1" id="KW-0812">Transmembrane</keyword>
<feature type="transmembrane region" description="Helical" evidence="1">
    <location>
        <begin position="53"/>
        <end position="75"/>
    </location>
</feature>
<dbReference type="RefSeq" id="WP_068749311.1">
    <property type="nucleotide sequence ID" value="NZ_LOHZ01000045.1"/>
</dbReference>
<dbReference type="InterPro" id="IPR016169">
    <property type="entry name" value="FAD-bd_PCMH_sub2"/>
</dbReference>
<dbReference type="Pfam" id="PF03471">
    <property type="entry name" value="CorC_HlyC"/>
    <property type="match status" value="1"/>
</dbReference>
<dbReference type="Gene3D" id="3.30.465.10">
    <property type="match status" value="1"/>
</dbReference>
<feature type="domain" description="Transporter-associated" evidence="2">
    <location>
        <begin position="125"/>
        <end position="206"/>
    </location>
</feature>
<organism evidence="3 4">
    <name type="scientific">Thermovenabulum gondwanense</name>
    <dbReference type="NCBI Taxonomy" id="520767"/>
    <lineage>
        <taxon>Bacteria</taxon>
        <taxon>Bacillati</taxon>
        <taxon>Bacillota</taxon>
        <taxon>Clostridia</taxon>
        <taxon>Thermosediminibacterales</taxon>
        <taxon>Thermosediminibacteraceae</taxon>
        <taxon>Thermovenabulum</taxon>
    </lineage>
</organism>
<gene>
    <name evidence="3" type="ORF">ATZ99_22190</name>
</gene>
<evidence type="ECO:0000313" key="3">
    <source>
        <dbReference type="EMBL" id="KYO63976.1"/>
    </source>
</evidence>
<reference evidence="3 4" key="1">
    <citation type="submission" date="2015-12" db="EMBL/GenBank/DDBJ databases">
        <title>Draft genome of Thermovenabulum gondwanense isolated from a red thermophilic microbial mat colonisisng an outflow channel of a bore well.</title>
        <authorList>
            <person name="Patel B.K."/>
        </authorList>
    </citation>
    <scope>NUCLEOTIDE SEQUENCE [LARGE SCALE GENOMIC DNA]</scope>
    <source>
        <strain evidence="3 4">R270</strain>
    </source>
</reference>
<dbReference type="SUPFAM" id="SSF56176">
    <property type="entry name" value="FAD-binding/transporter-associated domain-like"/>
    <property type="match status" value="1"/>
</dbReference>
<keyword evidence="4" id="KW-1185">Reference proteome</keyword>
<keyword evidence="1" id="KW-1133">Transmembrane helix</keyword>
<evidence type="ECO:0000256" key="1">
    <source>
        <dbReference type="SAM" id="Phobius"/>
    </source>
</evidence>
<name>A0A161PV02_9FIRM</name>
<dbReference type="PATRIC" id="fig|520767.4.peg.2349"/>
<dbReference type="Proteomes" id="UP000075737">
    <property type="component" value="Unassembled WGS sequence"/>
</dbReference>
<evidence type="ECO:0000313" key="4">
    <source>
        <dbReference type="Proteomes" id="UP000075737"/>
    </source>
</evidence>
<dbReference type="AlphaFoldDB" id="A0A161PV02"/>
<keyword evidence="1" id="KW-0472">Membrane</keyword>
<dbReference type="GO" id="GO:0050660">
    <property type="term" value="F:flavin adenine dinucleotide binding"/>
    <property type="evidence" value="ECO:0007669"/>
    <property type="project" value="InterPro"/>
</dbReference>
<dbReference type="STRING" id="520767.ATZ99_22190"/>
<protein>
    <recommendedName>
        <fullName evidence="2">Transporter-associated domain-containing protein</fullName>
    </recommendedName>
</protein>
<proteinExistence type="predicted"/>
<evidence type="ECO:0000259" key="2">
    <source>
        <dbReference type="SMART" id="SM01091"/>
    </source>
</evidence>
<dbReference type="InterPro" id="IPR005170">
    <property type="entry name" value="Transptr-assoc_dom"/>
</dbReference>
<feature type="transmembrane region" description="Helical" evidence="1">
    <location>
        <begin position="102"/>
        <end position="121"/>
    </location>
</feature>
<accession>A0A161PV02</accession>